<evidence type="ECO:0000313" key="5">
    <source>
        <dbReference type="EMBL" id="BDI14338.1"/>
    </source>
</evidence>
<dbReference type="InterPro" id="IPR011006">
    <property type="entry name" value="CheY-like_superfamily"/>
</dbReference>
<evidence type="ECO:0000313" key="6">
    <source>
        <dbReference type="Proteomes" id="UP001055453"/>
    </source>
</evidence>
<evidence type="ECO:0000256" key="3">
    <source>
        <dbReference type="PROSITE-ProRule" id="PRU00169"/>
    </source>
</evidence>
<dbReference type="PROSITE" id="PS50110">
    <property type="entry name" value="RESPONSE_REGULATORY"/>
    <property type="match status" value="1"/>
</dbReference>
<feature type="domain" description="Response regulatory" evidence="4">
    <location>
        <begin position="22"/>
        <end position="138"/>
    </location>
</feature>
<dbReference type="PANTHER" id="PTHR43547:SF2">
    <property type="entry name" value="HYBRID SIGNAL TRANSDUCTION HISTIDINE KINASE C"/>
    <property type="match status" value="1"/>
</dbReference>
<dbReference type="Gene3D" id="3.40.50.2300">
    <property type="match status" value="1"/>
</dbReference>
<keyword evidence="6" id="KW-1185">Reference proteome</keyword>
<reference evidence="5" key="1">
    <citation type="submission" date="2022-04" db="EMBL/GenBank/DDBJ databases">
        <title>Complete genome sequence of a cyanobacterium, Nostoc sp. SO-36, isolated in Antarctica.</title>
        <authorList>
            <person name="Kanesaki Y."/>
            <person name="Effendi D."/>
            <person name="Sakamoto T."/>
            <person name="Ohtani S."/>
            <person name="Awai K."/>
        </authorList>
    </citation>
    <scope>NUCLEOTIDE SEQUENCE</scope>
    <source>
        <strain evidence="5">SO-36</strain>
    </source>
</reference>
<keyword evidence="1 3" id="KW-0597">Phosphoprotein</keyword>
<accession>A0ABN6PTB7</accession>
<evidence type="ECO:0000256" key="2">
    <source>
        <dbReference type="ARBA" id="ARBA00023012"/>
    </source>
</evidence>
<proteinExistence type="predicted"/>
<dbReference type="InterPro" id="IPR001789">
    <property type="entry name" value="Sig_transdc_resp-reg_receiver"/>
</dbReference>
<dbReference type="Pfam" id="PF00072">
    <property type="entry name" value="Response_reg"/>
    <property type="match status" value="1"/>
</dbReference>
<keyword evidence="2" id="KW-0902">Two-component regulatory system</keyword>
<dbReference type="Proteomes" id="UP001055453">
    <property type="component" value="Chromosome"/>
</dbReference>
<evidence type="ECO:0000259" key="4">
    <source>
        <dbReference type="PROSITE" id="PS50110"/>
    </source>
</evidence>
<dbReference type="SUPFAM" id="SSF52172">
    <property type="entry name" value="CheY-like"/>
    <property type="match status" value="1"/>
</dbReference>
<protein>
    <recommendedName>
        <fullName evidence="4">Response regulatory domain-containing protein</fullName>
    </recommendedName>
</protein>
<dbReference type="PANTHER" id="PTHR43547">
    <property type="entry name" value="TWO-COMPONENT HISTIDINE KINASE"/>
    <property type="match status" value="1"/>
</dbReference>
<name>A0ABN6PTB7_NOSCO</name>
<sequence length="259" mass="29754">MSIDIIKLSSQNHYSNKPMNKKILVIEDEVQICSNIQQILSFSDFNAITANDGLEGLRLAKTEKPDLIRCDVMMPELDGYGVLTALRQDPVTESIPVIFLTAKVGRGDLRQGMELGADDYLTKPFSPEELLKTIKIRLARIEKPTFIKQQYEQEHQQSVNLKQQIEVNSQKLQDSQRLAEICNQVLQKLLQDLSNPLSNINMAIYMLKKAQSDVERDRYLNILQQEYAREMMLLNEMKNLQALLTPENAKVMQNFNLLK</sequence>
<dbReference type="SMART" id="SM00448">
    <property type="entry name" value="REC"/>
    <property type="match status" value="1"/>
</dbReference>
<dbReference type="EMBL" id="AP025732">
    <property type="protein sequence ID" value="BDI14338.1"/>
    <property type="molecule type" value="Genomic_DNA"/>
</dbReference>
<gene>
    <name evidence="5" type="ORF">ANSO36C_01400</name>
</gene>
<feature type="modified residue" description="4-aspartylphosphate" evidence="3">
    <location>
        <position position="71"/>
    </location>
</feature>
<organism evidence="5 6">
    <name type="scientific">Nostoc cf. commune SO-36</name>
    <dbReference type="NCBI Taxonomy" id="449208"/>
    <lineage>
        <taxon>Bacteria</taxon>
        <taxon>Bacillati</taxon>
        <taxon>Cyanobacteriota</taxon>
        <taxon>Cyanophyceae</taxon>
        <taxon>Nostocales</taxon>
        <taxon>Nostocaceae</taxon>
        <taxon>Nostoc</taxon>
    </lineage>
</organism>
<evidence type="ECO:0000256" key="1">
    <source>
        <dbReference type="ARBA" id="ARBA00022553"/>
    </source>
</evidence>